<dbReference type="EMBL" id="SDCZ01000150">
    <property type="protein sequence ID" value="TCY21464.1"/>
    <property type="molecule type" value="Genomic_DNA"/>
</dbReference>
<evidence type="ECO:0000313" key="7">
    <source>
        <dbReference type="EMBL" id="TCY44666.1"/>
    </source>
</evidence>
<dbReference type="EMBL" id="SDDA01000197">
    <property type="protein sequence ID" value="TCY44108.1"/>
    <property type="molecule type" value="Genomic_DNA"/>
</dbReference>
<dbReference type="EMBL" id="SDDJ01000168">
    <property type="protein sequence ID" value="TCY93099.1"/>
    <property type="molecule type" value="Genomic_DNA"/>
</dbReference>
<reference evidence="3" key="1">
    <citation type="submission" date="2019-01" db="EMBL/GenBank/DDBJ databases">
        <authorList>
            <person name="Lista F."/>
            <person name="Anselmo A."/>
        </authorList>
    </citation>
    <scope>NUCLEOTIDE SEQUENCE</scope>
    <source>
        <strain evidence="9">11R</strain>
        <strain evidence="10">12R</strain>
        <strain evidence="8">16R</strain>
        <strain evidence="7">18R</strain>
        <strain evidence="5">19R</strain>
        <strain evidence="6">21R</strain>
        <strain evidence="4">22R</strain>
        <strain evidence="2">23R</strain>
        <strain evidence="3">24R</strain>
        <strain evidence="1">25R</strain>
        <strain evidence="12">6R</strain>
        <strain evidence="11">8R</strain>
    </source>
</reference>
<organism evidence="3">
    <name type="scientific">Klebsiella pneumoniae</name>
    <dbReference type="NCBI Taxonomy" id="573"/>
    <lineage>
        <taxon>Bacteria</taxon>
        <taxon>Pseudomonadati</taxon>
        <taxon>Pseudomonadota</taxon>
        <taxon>Gammaproteobacteria</taxon>
        <taxon>Enterobacterales</taxon>
        <taxon>Enterobacteriaceae</taxon>
        <taxon>Klebsiella/Raoultella group</taxon>
        <taxon>Klebsiella</taxon>
        <taxon>Klebsiella pneumoniae complex</taxon>
    </lineage>
</organism>
<evidence type="ECO:0000313" key="2">
    <source>
        <dbReference type="EMBL" id="TCY11811.1"/>
    </source>
</evidence>
<dbReference type="EMBL" id="SDDP01000113">
    <property type="protein sequence ID" value="TCZ09113.1"/>
    <property type="molecule type" value="Genomic_DNA"/>
</dbReference>
<dbReference type="EMBL" id="SDCW01000137">
    <property type="protein sequence ID" value="TCY04629.1"/>
    <property type="molecule type" value="Genomic_DNA"/>
</dbReference>
<evidence type="ECO:0000313" key="12">
    <source>
        <dbReference type="EMBL" id="TCZ09113.1"/>
    </source>
</evidence>
<name>A0A483PI78_KLEPN</name>
<proteinExistence type="predicted"/>
<dbReference type="EMBL" id="SDDD01000165">
    <property type="protein sequence ID" value="TCY44666.1"/>
    <property type="molecule type" value="Genomic_DNA"/>
</dbReference>
<dbReference type="EMBL" id="SDDF01000210">
    <property type="protein sequence ID" value="TCY57233.1"/>
    <property type="molecule type" value="Genomic_DNA"/>
</dbReference>
<accession>A0A483PI78</accession>
<evidence type="ECO:0000313" key="4">
    <source>
        <dbReference type="EMBL" id="TCY21464.1"/>
    </source>
</evidence>
<comment type="caution">
    <text evidence="3">The sequence shown here is derived from an EMBL/GenBank/DDBJ whole genome shotgun (WGS) entry which is preliminary data.</text>
</comment>
<dbReference type="AlphaFoldDB" id="A0A483PI78"/>
<protein>
    <submittedName>
        <fullName evidence="3">Uncharacterized protein</fullName>
    </submittedName>
</protein>
<evidence type="ECO:0000313" key="11">
    <source>
        <dbReference type="EMBL" id="TCY94368.1"/>
    </source>
</evidence>
<dbReference type="EMBL" id="SDDK01000161">
    <property type="protein sequence ID" value="TCY61398.1"/>
    <property type="molecule type" value="Genomic_DNA"/>
</dbReference>
<evidence type="ECO:0000313" key="10">
    <source>
        <dbReference type="EMBL" id="TCY93099.1"/>
    </source>
</evidence>
<dbReference type="EMBL" id="SDDC01000239">
    <property type="protein sequence ID" value="TCY37738.1"/>
    <property type="molecule type" value="Genomic_DNA"/>
</dbReference>
<evidence type="ECO:0000313" key="3">
    <source>
        <dbReference type="EMBL" id="TCY12195.1"/>
    </source>
</evidence>
<dbReference type="EMBL" id="SDDN01000087">
    <property type="protein sequence ID" value="TCY94368.1"/>
    <property type="molecule type" value="Genomic_DNA"/>
</dbReference>
<evidence type="ECO:0000313" key="1">
    <source>
        <dbReference type="EMBL" id="TCY04629.1"/>
    </source>
</evidence>
<evidence type="ECO:0000313" key="5">
    <source>
        <dbReference type="EMBL" id="TCY37738.1"/>
    </source>
</evidence>
<feature type="non-terminal residue" evidence="3">
    <location>
        <position position="1"/>
    </location>
</feature>
<evidence type="ECO:0000313" key="6">
    <source>
        <dbReference type="EMBL" id="TCY44108.1"/>
    </source>
</evidence>
<evidence type="ECO:0000313" key="8">
    <source>
        <dbReference type="EMBL" id="TCY57233.1"/>
    </source>
</evidence>
<dbReference type="EMBL" id="SDCX01000126">
    <property type="protein sequence ID" value="TCY12195.1"/>
    <property type="molecule type" value="Genomic_DNA"/>
</dbReference>
<dbReference type="EMBL" id="SDCY01000192">
    <property type="protein sequence ID" value="TCY11811.1"/>
    <property type="molecule type" value="Genomic_DNA"/>
</dbReference>
<evidence type="ECO:0000313" key="9">
    <source>
        <dbReference type="EMBL" id="TCY61398.1"/>
    </source>
</evidence>
<gene>
    <name evidence="1" type="ORF">ETE85_28405</name>
    <name evidence="3" type="ORF">ETF01_28870</name>
    <name evidence="6" type="ORF">ETF03_28845</name>
    <name evidence="2" type="ORF">ETF05_28870</name>
    <name evidence="4" type="ORF">ETF06_28040</name>
    <name evidence="5" type="ORF">ETF09_29675</name>
    <name evidence="11" type="ORF">ETH42_27755</name>
    <name evidence="8" type="ORF">ETH44_28965</name>
    <name evidence="12" type="ORF">ETH51_28755</name>
    <name evidence="9" type="ORF">ETH53_29010</name>
    <name evidence="7" type="ORF">ETH61_28670</name>
    <name evidence="10" type="ORF">ETH67_28825</name>
</gene>
<sequence>SVAPSGTKTGTVSAVSCPAALRLPGRRYRGLRDPPVGRIRRSRHPAQRRVWRRRCPARRRCACRAWGIGPYGRIP</sequence>